<evidence type="ECO:0000313" key="7">
    <source>
        <dbReference type="Proteomes" id="UP001595850"/>
    </source>
</evidence>
<dbReference type="CDD" id="cd14014">
    <property type="entry name" value="STKc_PknB_like"/>
    <property type="match status" value="1"/>
</dbReference>
<name>A0ABV8I3Z7_9ACTN</name>
<dbReference type="EMBL" id="JBHSBM010000011">
    <property type="protein sequence ID" value="MFC4057946.1"/>
    <property type="molecule type" value="Genomic_DNA"/>
</dbReference>
<comment type="caution">
    <text evidence="6">The sequence shown here is derived from an EMBL/GenBank/DDBJ whole genome shotgun (WGS) entry which is preliminary data.</text>
</comment>
<dbReference type="Gene3D" id="2.130.10.10">
    <property type="entry name" value="YVTN repeat-like/Quinoprotein amine dehydrogenase"/>
    <property type="match status" value="2"/>
</dbReference>
<dbReference type="RefSeq" id="WP_377286084.1">
    <property type="nucleotide sequence ID" value="NZ_JBHSBM010000011.1"/>
</dbReference>
<dbReference type="Pfam" id="PF00069">
    <property type="entry name" value="Pkinase"/>
    <property type="match status" value="1"/>
</dbReference>
<feature type="compositionally biased region" description="Low complexity" evidence="4">
    <location>
        <begin position="310"/>
        <end position="327"/>
    </location>
</feature>
<feature type="region of interest" description="Disordered" evidence="4">
    <location>
        <begin position="284"/>
        <end position="416"/>
    </location>
</feature>
<feature type="repeat" description="WD" evidence="3">
    <location>
        <begin position="685"/>
        <end position="707"/>
    </location>
</feature>
<dbReference type="InterPro" id="IPR036322">
    <property type="entry name" value="WD40_repeat_dom_sf"/>
</dbReference>
<gene>
    <name evidence="6" type="ORF">ACFOWE_06550</name>
</gene>
<dbReference type="SMART" id="SM00320">
    <property type="entry name" value="WD40"/>
    <property type="match status" value="6"/>
</dbReference>
<keyword evidence="1 3" id="KW-0853">WD repeat</keyword>
<accession>A0ABV8I3Z7</accession>
<evidence type="ECO:0000256" key="3">
    <source>
        <dbReference type="PROSITE-ProRule" id="PRU00221"/>
    </source>
</evidence>
<protein>
    <submittedName>
        <fullName evidence="6">Protein kinase</fullName>
    </submittedName>
</protein>
<dbReference type="PROSITE" id="PS50011">
    <property type="entry name" value="PROTEIN_KINASE_DOM"/>
    <property type="match status" value="1"/>
</dbReference>
<evidence type="ECO:0000256" key="1">
    <source>
        <dbReference type="ARBA" id="ARBA00022574"/>
    </source>
</evidence>
<evidence type="ECO:0000256" key="4">
    <source>
        <dbReference type="SAM" id="MobiDB-lite"/>
    </source>
</evidence>
<evidence type="ECO:0000313" key="6">
    <source>
        <dbReference type="EMBL" id="MFC4057946.1"/>
    </source>
</evidence>
<dbReference type="InterPro" id="IPR015943">
    <property type="entry name" value="WD40/YVTN_repeat-like_dom_sf"/>
</dbReference>
<dbReference type="PANTHER" id="PTHR22847:SF637">
    <property type="entry name" value="WD REPEAT DOMAIN 5B"/>
    <property type="match status" value="1"/>
</dbReference>
<dbReference type="InterPro" id="IPR000719">
    <property type="entry name" value="Prot_kinase_dom"/>
</dbReference>
<dbReference type="SUPFAM" id="SSF50978">
    <property type="entry name" value="WD40 repeat-like"/>
    <property type="match status" value="1"/>
</dbReference>
<keyword evidence="2" id="KW-0677">Repeat</keyword>
<dbReference type="Pfam" id="PF00400">
    <property type="entry name" value="WD40"/>
    <property type="match status" value="4"/>
</dbReference>
<feature type="repeat" description="WD" evidence="3">
    <location>
        <begin position="754"/>
        <end position="789"/>
    </location>
</feature>
<feature type="region of interest" description="Disordered" evidence="4">
    <location>
        <begin position="456"/>
        <end position="482"/>
    </location>
</feature>
<dbReference type="InterPro" id="IPR020472">
    <property type="entry name" value="WD40_PAC1"/>
</dbReference>
<feature type="domain" description="Protein kinase" evidence="5">
    <location>
        <begin position="36"/>
        <end position="293"/>
    </location>
</feature>
<dbReference type="PROSITE" id="PS00108">
    <property type="entry name" value="PROTEIN_KINASE_ST"/>
    <property type="match status" value="1"/>
</dbReference>
<dbReference type="InterPro" id="IPR001680">
    <property type="entry name" value="WD40_rpt"/>
</dbReference>
<dbReference type="InterPro" id="IPR019775">
    <property type="entry name" value="WD40_repeat_CS"/>
</dbReference>
<dbReference type="InterPro" id="IPR008271">
    <property type="entry name" value="Ser/Thr_kinase_AS"/>
</dbReference>
<keyword evidence="7" id="KW-1185">Reference proteome</keyword>
<dbReference type="InterPro" id="IPR011009">
    <property type="entry name" value="Kinase-like_dom_sf"/>
</dbReference>
<reference evidence="7" key="1">
    <citation type="journal article" date="2019" name="Int. J. Syst. Evol. Microbiol.">
        <title>The Global Catalogue of Microorganisms (GCM) 10K type strain sequencing project: providing services to taxonomists for standard genome sequencing and annotation.</title>
        <authorList>
            <consortium name="The Broad Institute Genomics Platform"/>
            <consortium name="The Broad Institute Genome Sequencing Center for Infectious Disease"/>
            <person name="Wu L."/>
            <person name="Ma J."/>
        </authorList>
    </citation>
    <scope>NUCLEOTIDE SEQUENCE [LARGE SCALE GENOMIC DNA]</scope>
    <source>
        <strain evidence="7">TBRC 4489</strain>
    </source>
</reference>
<keyword evidence="6" id="KW-0418">Kinase</keyword>
<dbReference type="PROSITE" id="PS50082">
    <property type="entry name" value="WD_REPEATS_2"/>
    <property type="match status" value="5"/>
</dbReference>
<dbReference type="Gene3D" id="3.30.200.20">
    <property type="entry name" value="Phosphorylase Kinase, domain 1"/>
    <property type="match status" value="1"/>
</dbReference>
<dbReference type="Gene3D" id="1.10.510.10">
    <property type="entry name" value="Transferase(Phosphotransferase) domain 1"/>
    <property type="match status" value="1"/>
</dbReference>
<dbReference type="SUPFAM" id="SSF56112">
    <property type="entry name" value="Protein kinase-like (PK-like)"/>
    <property type="match status" value="1"/>
</dbReference>
<feature type="repeat" description="WD" evidence="3">
    <location>
        <begin position="578"/>
        <end position="621"/>
    </location>
</feature>
<dbReference type="Proteomes" id="UP001595850">
    <property type="component" value="Unassembled WGS sequence"/>
</dbReference>
<feature type="compositionally biased region" description="Low complexity" evidence="4">
    <location>
        <begin position="380"/>
        <end position="390"/>
    </location>
</feature>
<dbReference type="PROSITE" id="PS00678">
    <property type="entry name" value="WD_REPEATS_1"/>
    <property type="match status" value="4"/>
</dbReference>
<dbReference type="PROSITE" id="PS50294">
    <property type="entry name" value="WD_REPEATS_REGION"/>
    <property type="match status" value="4"/>
</dbReference>
<evidence type="ECO:0000259" key="5">
    <source>
        <dbReference type="PROSITE" id="PS50011"/>
    </source>
</evidence>
<feature type="region of interest" description="Disordered" evidence="4">
    <location>
        <begin position="1"/>
        <end position="26"/>
    </location>
</feature>
<feature type="repeat" description="WD" evidence="3">
    <location>
        <begin position="533"/>
        <end position="576"/>
    </location>
</feature>
<dbReference type="PANTHER" id="PTHR22847">
    <property type="entry name" value="WD40 REPEAT PROTEIN"/>
    <property type="match status" value="1"/>
</dbReference>
<keyword evidence="6" id="KW-0808">Transferase</keyword>
<dbReference type="PRINTS" id="PR00320">
    <property type="entry name" value="GPROTEINBRPT"/>
</dbReference>
<dbReference type="CDD" id="cd00200">
    <property type="entry name" value="WD40"/>
    <property type="match status" value="1"/>
</dbReference>
<sequence length="796" mass="82569">MPSFATGLGTATTEKGEIVPDSGRLGMDDPQQIGAYRLVGVLGEGGQGTVYLGQDPSGRRVAVKVLHTRMAAEAALRERFEREAELARRVAVFCTAQVLEAGIERGRPYLVSEYVPGPSLQQLVTTEGPRTGSGLERLAVATATALAAIHRVGIVHRDFKPANVIMGPEGPVVIDFGIARILEASATNSALVGSPGYMAPEQLSDGPAGPASDVFAWAATMVYAATGHPAFTGQHPAAVMNAVMNGEPDLNGVPRGLRSLLTSCLAKNPASRPTADRVLATLTGNGTAQSPFGGNGSQEANRTVPGRLTGSPAAPGSPAPADQGAGPSPRPHPDDVTMYGTPGERGPRMPPPPVPHRAGANPFPPRSGKTPERSAAQNDAHPAGAGHAPAVFASGNGGSAATAPSERSAVAASTPTGISRRRVPPFALATVAAVAVGAVAGVVIYMGTSPTDIDPSTVPTAVPSSTSSAPSTAPSATTPVDTGYSATYSTGSYVASHMASTKLNGHPAIVWGSWDDSLRVWDLTTGTQIGGLMTGHTDDVIAVATGQLDGRPIAVSSSRDKTVRVWDLTTREQIGEPFTEHTDEVFSIAVTELDDRAVVISGGRDKTVRVWDLATKQPIGKPITNDLYVWSVAVAQVDGRPAVAAAVGSSIHVWDLATHKPVIRPIEYVGATTLAVTELDGRPAIVSDGAGNTVRVWDLTTGKQLRQPLTGHTEKINSVVVTELNDLPVVASGGWDKTVRIWDLTTGKQIGNPFTGHTDDVNSLIAAEWEIQPVVVSSSADRSIRVWDLVNPSKGD</sequence>
<feature type="compositionally biased region" description="Polar residues" evidence="4">
    <location>
        <begin position="284"/>
        <end position="301"/>
    </location>
</feature>
<proteinExistence type="predicted"/>
<organism evidence="6 7">
    <name type="scientific">Planomonospora corallina</name>
    <dbReference type="NCBI Taxonomy" id="1806052"/>
    <lineage>
        <taxon>Bacteria</taxon>
        <taxon>Bacillati</taxon>
        <taxon>Actinomycetota</taxon>
        <taxon>Actinomycetes</taxon>
        <taxon>Streptosporangiales</taxon>
        <taxon>Streptosporangiaceae</taxon>
        <taxon>Planomonospora</taxon>
    </lineage>
</organism>
<feature type="compositionally biased region" description="Low complexity" evidence="4">
    <location>
        <begin position="456"/>
        <end position="480"/>
    </location>
</feature>
<evidence type="ECO:0000256" key="2">
    <source>
        <dbReference type="ARBA" id="ARBA00022737"/>
    </source>
</evidence>
<feature type="repeat" description="WD" evidence="3">
    <location>
        <begin position="709"/>
        <end position="752"/>
    </location>
</feature>
<dbReference type="GO" id="GO:0016301">
    <property type="term" value="F:kinase activity"/>
    <property type="evidence" value="ECO:0007669"/>
    <property type="project" value="UniProtKB-KW"/>
</dbReference>